<evidence type="ECO:0000256" key="4">
    <source>
        <dbReference type="ARBA" id="ARBA00048741"/>
    </source>
</evidence>
<evidence type="ECO:0000313" key="7">
    <source>
        <dbReference type="EMBL" id="WTT23249.1"/>
    </source>
</evidence>
<dbReference type="Gene3D" id="3.60.20.10">
    <property type="entry name" value="Glutamine Phosphoribosylpyrophosphate, subunit 1, domain 1"/>
    <property type="match status" value="1"/>
</dbReference>
<keyword evidence="3" id="KW-0028">Amino-acid biosynthesis</keyword>
<evidence type="ECO:0000259" key="6">
    <source>
        <dbReference type="PROSITE" id="PS51278"/>
    </source>
</evidence>
<gene>
    <name evidence="7" type="ORF">OHA22_50665</name>
</gene>
<proteinExistence type="predicted"/>
<dbReference type="GO" id="GO:0004066">
    <property type="term" value="F:asparagine synthase (glutamine-hydrolyzing) activity"/>
    <property type="evidence" value="ECO:0007669"/>
    <property type="project" value="UniProtKB-EC"/>
</dbReference>
<dbReference type="SUPFAM" id="SSF56235">
    <property type="entry name" value="N-terminal nucleophile aminohydrolases (Ntn hydrolases)"/>
    <property type="match status" value="1"/>
</dbReference>
<protein>
    <recommendedName>
        <fullName evidence="2">asparagine synthase (glutamine-hydrolyzing)</fullName>
        <ecNumber evidence="2">6.3.5.4</ecNumber>
    </recommendedName>
</protein>
<evidence type="ECO:0000256" key="3">
    <source>
        <dbReference type="ARBA" id="ARBA00022888"/>
    </source>
</evidence>
<sequence length="198" mass="21428">MGASQAHRGPDDTLHAASADGRAVLAMSTLLIVDPQAMPGPSLDRESGVLPAFNGEIYNYRQQATAWGIPLVERETDAHFLLRAWTTIGPSCLDGPDGMFTLAVYDPRAGKLFLASDRLGEKRLCWRLDGGRLAFASEVTTLTGYGVAPLVLRPEVIEIETPVGVDTPPFRASSCRPRSPRCPSTSPTVRRTRRLGGR</sequence>
<dbReference type="Pfam" id="PF13522">
    <property type="entry name" value="GATase_6"/>
    <property type="match status" value="1"/>
</dbReference>
<comment type="catalytic activity">
    <reaction evidence="4">
        <text>L-aspartate + L-glutamine + ATP + H2O = L-asparagine + L-glutamate + AMP + diphosphate + H(+)</text>
        <dbReference type="Rhea" id="RHEA:12228"/>
        <dbReference type="ChEBI" id="CHEBI:15377"/>
        <dbReference type="ChEBI" id="CHEBI:15378"/>
        <dbReference type="ChEBI" id="CHEBI:29985"/>
        <dbReference type="ChEBI" id="CHEBI:29991"/>
        <dbReference type="ChEBI" id="CHEBI:30616"/>
        <dbReference type="ChEBI" id="CHEBI:33019"/>
        <dbReference type="ChEBI" id="CHEBI:58048"/>
        <dbReference type="ChEBI" id="CHEBI:58359"/>
        <dbReference type="ChEBI" id="CHEBI:456215"/>
        <dbReference type="EC" id="6.3.5.4"/>
    </reaction>
</comment>
<evidence type="ECO:0000256" key="5">
    <source>
        <dbReference type="SAM" id="MobiDB-lite"/>
    </source>
</evidence>
<organism evidence="7">
    <name type="scientific">Streptomyces sp. NBC_00093</name>
    <dbReference type="NCBI Taxonomy" id="2975649"/>
    <lineage>
        <taxon>Bacteria</taxon>
        <taxon>Bacillati</taxon>
        <taxon>Actinomycetota</taxon>
        <taxon>Actinomycetes</taxon>
        <taxon>Kitasatosporales</taxon>
        <taxon>Streptomycetaceae</taxon>
        <taxon>Streptomyces</taxon>
    </lineage>
</organism>
<evidence type="ECO:0000256" key="1">
    <source>
        <dbReference type="ARBA" id="ARBA00005187"/>
    </source>
</evidence>
<feature type="region of interest" description="Disordered" evidence="5">
    <location>
        <begin position="168"/>
        <end position="198"/>
    </location>
</feature>
<comment type="pathway">
    <text evidence="1">Amino-acid biosynthesis; L-asparagine biosynthesis; L-asparagine from L-aspartate (L-Gln route): step 1/1.</text>
</comment>
<keyword evidence="3" id="KW-0061">Asparagine biosynthesis</keyword>
<dbReference type="EC" id="6.3.5.4" evidence="2"/>
<accession>A0AAU2AGS6</accession>
<dbReference type="InterPro" id="IPR017932">
    <property type="entry name" value="GATase_2_dom"/>
</dbReference>
<name>A0AAU2AGS6_9ACTN</name>
<dbReference type="PANTHER" id="PTHR43284:SF1">
    <property type="entry name" value="ASPARAGINE SYNTHETASE"/>
    <property type="match status" value="1"/>
</dbReference>
<dbReference type="PROSITE" id="PS51278">
    <property type="entry name" value="GATASE_TYPE_2"/>
    <property type="match status" value="1"/>
</dbReference>
<evidence type="ECO:0000256" key="2">
    <source>
        <dbReference type="ARBA" id="ARBA00012737"/>
    </source>
</evidence>
<dbReference type="EMBL" id="CP108222">
    <property type="protein sequence ID" value="WTT23249.1"/>
    <property type="molecule type" value="Genomic_DNA"/>
</dbReference>
<dbReference type="PANTHER" id="PTHR43284">
    <property type="entry name" value="ASPARAGINE SYNTHETASE (GLUTAMINE-HYDROLYZING)"/>
    <property type="match status" value="1"/>
</dbReference>
<feature type="compositionally biased region" description="Low complexity" evidence="5">
    <location>
        <begin position="168"/>
        <end position="189"/>
    </location>
</feature>
<feature type="domain" description="Glutamine amidotransferase type-2" evidence="6">
    <location>
        <begin position="1"/>
        <end position="162"/>
    </location>
</feature>
<reference evidence="7" key="1">
    <citation type="submission" date="2022-10" db="EMBL/GenBank/DDBJ databases">
        <title>The complete genomes of actinobacterial strains from the NBC collection.</title>
        <authorList>
            <person name="Joergensen T.S."/>
            <person name="Alvarez Arevalo M."/>
            <person name="Sterndorff E.B."/>
            <person name="Faurdal D."/>
            <person name="Vuksanovic O."/>
            <person name="Mourched A.-S."/>
            <person name="Charusanti P."/>
            <person name="Shaw S."/>
            <person name="Blin K."/>
            <person name="Weber T."/>
        </authorList>
    </citation>
    <scope>NUCLEOTIDE SEQUENCE</scope>
    <source>
        <strain evidence="7">NBC_00093</strain>
    </source>
</reference>
<dbReference type="InterPro" id="IPR029055">
    <property type="entry name" value="Ntn_hydrolases_N"/>
</dbReference>
<dbReference type="GO" id="GO:0006529">
    <property type="term" value="P:asparagine biosynthetic process"/>
    <property type="evidence" value="ECO:0007669"/>
    <property type="project" value="UniProtKB-KW"/>
</dbReference>
<dbReference type="AlphaFoldDB" id="A0AAU2AGS6"/>
<dbReference type="InterPro" id="IPR051786">
    <property type="entry name" value="ASN_synthetase/amidase"/>
</dbReference>